<dbReference type="EMBL" id="FMIA01000002">
    <property type="protein sequence ID" value="SCL48809.1"/>
    <property type="molecule type" value="Genomic_DNA"/>
</dbReference>
<reference evidence="2 3" key="1">
    <citation type="submission" date="2016-06" db="EMBL/GenBank/DDBJ databases">
        <authorList>
            <person name="Kjaerup R.B."/>
            <person name="Dalgaard T.S."/>
            <person name="Juul-Madsen H.R."/>
        </authorList>
    </citation>
    <scope>NUCLEOTIDE SEQUENCE [LARGE SCALE GENOMIC DNA]</scope>
    <source>
        <strain evidence="2 3">DSM 45577</strain>
    </source>
</reference>
<feature type="region of interest" description="Disordered" evidence="1">
    <location>
        <begin position="149"/>
        <end position="202"/>
    </location>
</feature>
<accession>A0A1C6U4K8</accession>
<sequence length="202" mass="21984">MGDHPCHRHRPGRHTEKGLNGPCGFCGTDLLTVASGECRSCLRLVCEDCDGGYEPDLGPICGPCAPADTPDATDPVSAEGRTLDRLCVFELALSCGHRVTMAVTGWYPVSVACCDRLGGTVLRGRYVPYFSQVDYVRLRSERYRYRSAGVPRRPGRLLDRQPRTDEPRPSPRPGDRASSGRFPARVGATWSVDGSAPSPPPR</sequence>
<proteinExistence type="predicted"/>
<dbReference type="RefSeq" id="WP_091434343.1">
    <property type="nucleotide sequence ID" value="NZ_BMMJ01000001.1"/>
</dbReference>
<protein>
    <submittedName>
        <fullName evidence="2">Uncharacterized protein</fullName>
    </submittedName>
</protein>
<dbReference type="Proteomes" id="UP000198937">
    <property type="component" value="Unassembled WGS sequence"/>
</dbReference>
<dbReference type="AlphaFoldDB" id="A0A1C6U4K8"/>
<dbReference type="STRING" id="683228.GA0070617_0986"/>
<feature type="compositionally biased region" description="Basic and acidic residues" evidence="1">
    <location>
        <begin position="156"/>
        <end position="175"/>
    </location>
</feature>
<dbReference type="OrthoDB" id="3290550at2"/>
<name>A0A1C6U4K8_9ACTN</name>
<evidence type="ECO:0000313" key="2">
    <source>
        <dbReference type="EMBL" id="SCL48809.1"/>
    </source>
</evidence>
<organism evidence="2 3">
    <name type="scientific">Micromonospora yangpuensis</name>
    <dbReference type="NCBI Taxonomy" id="683228"/>
    <lineage>
        <taxon>Bacteria</taxon>
        <taxon>Bacillati</taxon>
        <taxon>Actinomycetota</taxon>
        <taxon>Actinomycetes</taxon>
        <taxon>Micromonosporales</taxon>
        <taxon>Micromonosporaceae</taxon>
        <taxon>Micromonospora</taxon>
    </lineage>
</organism>
<evidence type="ECO:0000313" key="3">
    <source>
        <dbReference type="Proteomes" id="UP000198937"/>
    </source>
</evidence>
<gene>
    <name evidence="2" type="ORF">GA0070617_0986</name>
</gene>
<evidence type="ECO:0000256" key="1">
    <source>
        <dbReference type="SAM" id="MobiDB-lite"/>
    </source>
</evidence>
<keyword evidence="3" id="KW-1185">Reference proteome</keyword>